<evidence type="ECO:0000256" key="2">
    <source>
        <dbReference type="ARBA" id="ARBA00023125"/>
    </source>
</evidence>
<dbReference type="InterPro" id="IPR000524">
    <property type="entry name" value="Tscrpt_reg_HTH_GntR"/>
</dbReference>
<dbReference type="PRINTS" id="PR00035">
    <property type="entry name" value="HTHGNTR"/>
</dbReference>
<evidence type="ECO:0000256" key="3">
    <source>
        <dbReference type="ARBA" id="ARBA00023163"/>
    </source>
</evidence>
<keyword evidence="2" id="KW-0238">DNA-binding</keyword>
<dbReference type="InterPro" id="IPR036390">
    <property type="entry name" value="WH_DNA-bd_sf"/>
</dbReference>
<dbReference type="SMART" id="SM00895">
    <property type="entry name" value="FCD"/>
    <property type="match status" value="1"/>
</dbReference>
<dbReference type="Gene3D" id="1.20.120.530">
    <property type="entry name" value="GntR ligand-binding domain-like"/>
    <property type="match status" value="1"/>
</dbReference>
<keyword evidence="1" id="KW-0805">Transcription regulation</keyword>
<evidence type="ECO:0000259" key="4">
    <source>
        <dbReference type="PROSITE" id="PS50949"/>
    </source>
</evidence>
<dbReference type="PANTHER" id="PTHR43537:SF49">
    <property type="entry name" value="TRANSCRIPTIONAL REGULATORY PROTEIN"/>
    <property type="match status" value="1"/>
</dbReference>
<keyword evidence="3" id="KW-0804">Transcription</keyword>
<evidence type="ECO:0000313" key="6">
    <source>
        <dbReference type="Proteomes" id="UP001597492"/>
    </source>
</evidence>
<evidence type="ECO:0000313" key="5">
    <source>
        <dbReference type="EMBL" id="MFD2757433.1"/>
    </source>
</evidence>
<name>A0ABW5UUU4_9MICO</name>
<dbReference type="Pfam" id="PF00392">
    <property type="entry name" value="GntR"/>
    <property type="match status" value="1"/>
</dbReference>
<dbReference type="InterPro" id="IPR011711">
    <property type="entry name" value="GntR_C"/>
</dbReference>
<comment type="caution">
    <text evidence="5">The sequence shown here is derived from an EMBL/GenBank/DDBJ whole genome shotgun (WGS) entry which is preliminary data.</text>
</comment>
<reference evidence="6" key="1">
    <citation type="journal article" date="2019" name="Int. J. Syst. Evol. Microbiol.">
        <title>The Global Catalogue of Microorganisms (GCM) 10K type strain sequencing project: providing services to taxonomists for standard genome sequencing and annotation.</title>
        <authorList>
            <consortium name="The Broad Institute Genomics Platform"/>
            <consortium name="The Broad Institute Genome Sequencing Center for Infectious Disease"/>
            <person name="Wu L."/>
            <person name="Ma J."/>
        </authorList>
    </citation>
    <scope>NUCLEOTIDE SEQUENCE [LARGE SCALE GENOMIC DNA]</scope>
    <source>
        <strain evidence="6">TISTR 1514</strain>
    </source>
</reference>
<dbReference type="SMART" id="SM00345">
    <property type="entry name" value="HTH_GNTR"/>
    <property type="match status" value="1"/>
</dbReference>
<proteinExistence type="predicted"/>
<organism evidence="5 6">
    <name type="scientific">Gulosibacter faecalis</name>
    <dbReference type="NCBI Taxonomy" id="272240"/>
    <lineage>
        <taxon>Bacteria</taxon>
        <taxon>Bacillati</taxon>
        <taxon>Actinomycetota</taxon>
        <taxon>Actinomycetes</taxon>
        <taxon>Micrococcales</taxon>
        <taxon>Microbacteriaceae</taxon>
        <taxon>Gulosibacter</taxon>
    </lineage>
</organism>
<dbReference type="EMBL" id="JBHUNE010000003">
    <property type="protein sequence ID" value="MFD2757433.1"/>
    <property type="molecule type" value="Genomic_DNA"/>
</dbReference>
<dbReference type="RefSeq" id="WP_019617978.1">
    <property type="nucleotide sequence ID" value="NZ_JBHUNE010000003.1"/>
</dbReference>
<feature type="domain" description="HTH gntR-type" evidence="4">
    <location>
        <begin position="7"/>
        <end position="73"/>
    </location>
</feature>
<dbReference type="InterPro" id="IPR008920">
    <property type="entry name" value="TF_FadR/GntR_C"/>
</dbReference>
<keyword evidence="6" id="KW-1185">Reference proteome</keyword>
<sequence length="217" mass="23948">MSSKRSSESPASLTALLRDEIVAGTLAPGTALREVALAERFGVSRTPVREALTRLEGLGLLERDGRTLRVTAPDPDRILHTYQVRIALEGEAAAEAAANRQLGDLVRLEGLVARDRALEQPSDAQRLSTNVEFHEALWAAAHNPVLVDLLERLSLHLTNAPHSTLSVGDRWARSLDEHEALVAAIDARDEELARRLASDHMRAARDLRIRLLREFAR</sequence>
<dbReference type="Proteomes" id="UP001597492">
    <property type="component" value="Unassembled WGS sequence"/>
</dbReference>
<dbReference type="CDD" id="cd07377">
    <property type="entry name" value="WHTH_GntR"/>
    <property type="match status" value="1"/>
</dbReference>
<dbReference type="PROSITE" id="PS50949">
    <property type="entry name" value="HTH_GNTR"/>
    <property type="match status" value="1"/>
</dbReference>
<accession>A0ABW5UUU4</accession>
<dbReference type="Gene3D" id="1.10.10.10">
    <property type="entry name" value="Winged helix-like DNA-binding domain superfamily/Winged helix DNA-binding domain"/>
    <property type="match status" value="1"/>
</dbReference>
<dbReference type="Pfam" id="PF07729">
    <property type="entry name" value="FCD"/>
    <property type="match status" value="1"/>
</dbReference>
<gene>
    <name evidence="5" type="ORF">ACFSW7_03450</name>
</gene>
<dbReference type="PANTHER" id="PTHR43537">
    <property type="entry name" value="TRANSCRIPTIONAL REGULATOR, GNTR FAMILY"/>
    <property type="match status" value="1"/>
</dbReference>
<dbReference type="InterPro" id="IPR036388">
    <property type="entry name" value="WH-like_DNA-bd_sf"/>
</dbReference>
<dbReference type="SUPFAM" id="SSF46785">
    <property type="entry name" value="Winged helix' DNA-binding domain"/>
    <property type="match status" value="1"/>
</dbReference>
<evidence type="ECO:0000256" key="1">
    <source>
        <dbReference type="ARBA" id="ARBA00023015"/>
    </source>
</evidence>
<dbReference type="SUPFAM" id="SSF48008">
    <property type="entry name" value="GntR ligand-binding domain-like"/>
    <property type="match status" value="1"/>
</dbReference>
<protein>
    <submittedName>
        <fullName evidence="5">GntR family transcriptional regulator</fullName>
    </submittedName>
</protein>